<dbReference type="Gene3D" id="2.60.120.10">
    <property type="entry name" value="Jelly Rolls"/>
    <property type="match status" value="1"/>
</dbReference>
<dbReference type="InterPro" id="IPR013096">
    <property type="entry name" value="Cupin_2"/>
</dbReference>
<proteinExistence type="predicted"/>
<dbReference type="GO" id="GO:0046872">
    <property type="term" value="F:metal ion binding"/>
    <property type="evidence" value="ECO:0007669"/>
    <property type="project" value="UniProtKB-KW"/>
</dbReference>
<gene>
    <name evidence="3" type="ORF">LMG29660_01198</name>
</gene>
<dbReference type="PANTHER" id="PTHR35848">
    <property type="entry name" value="OXALATE-BINDING PROTEIN"/>
    <property type="match status" value="1"/>
</dbReference>
<dbReference type="InterPro" id="IPR011051">
    <property type="entry name" value="RmlC_Cupin_sf"/>
</dbReference>
<name>A0A6J5D8H1_9BURK</name>
<feature type="domain" description="Cupin type-2" evidence="2">
    <location>
        <begin position="130"/>
        <end position="199"/>
    </location>
</feature>
<sequence length="234" mass="25259">MVFMPCKAGLSHNEAEDADPVHLAQGVSVLANLLADCTLAARNGGACNTSASVKMSDNGRCARHAGAAFNQSIHACEIPMSTPFPRELLKAADIAKMEPTRAVHSLNPNAVRLKRQLSDLTGLTQFGVHLLTLMPGHESAEYHRHLYEEEFVYVLSGTGAVTIGERTSEIGAGDFLGFPRGGEAHTVQNTGDTPLELLVGGQRLEHDVCEYPRIGKRLYIAGELEDYVDLPKQP</sequence>
<accession>A0A6J5D8H1</accession>
<evidence type="ECO:0000256" key="1">
    <source>
        <dbReference type="ARBA" id="ARBA00022723"/>
    </source>
</evidence>
<protein>
    <recommendedName>
        <fullName evidence="2">Cupin type-2 domain-containing protein</fullName>
    </recommendedName>
</protein>
<dbReference type="CDD" id="cd02224">
    <property type="entry name" value="cupin_SPO2919-like"/>
    <property type="match status" value="1"/>
</dbReference>
<dbReference type="InterPro" id="IPR014710">
    <property type="entry name" value="RmlC-like_jellyroll"/>
</dbReference>
<dbReference type="AlphaFoldDB" id="A0A6J5D8H1"/>
<dbReference type="InterPro" id="IPR051610">
    <property type="entry name" value="GPI/OXD"/>
</dbReference>
<evidence type="ECO:0000313" key="3">
    <source>
        <dbReference type="EMBL" id="CAB3750223.1"/>
    </source>
</evidence>
<dbReference type="EMBL" id="CADIKG010000002">
    <property type="protein sequence ID" value="CAB3750223.1"/>
    <property type="molecule type" value="Genomic_DNA"/>
</dbReference>
<organism evidence="3 4">
    <name type="scientific">Burkholderia puraquae</name>
    <dbReference type="NCBI Taxonomy" id="1904757"/>
    <lineage>
        <taxon>Bacteria</taxon>
        <taxon>Pseudomonadati</taxon>
        <taxon>Pseudomonadota</taxon>
        <taxon>Betaproteobacteria</taxon>
        <taxon>Burkholderiales</taxon>
        <taxon>Burkholderiaceae</taxon>
        <taxon>Burkholderia</taxon>
        <taxon>Burkholderia cepacia complex</taxon>
    </lineage>
</organism>
<dbReference type="Pfam" id="PF07883">
    <property type="entry name" value="Cupin_2"/>
    <property type="match status" value="1"/>
</dbReference>
<dbReference type="SUPFAM" id="SSF51182">
    <property type="entry name" value="RmlC-like cupins"/>
    <property type="match status" value="1"/>
</dbReference>
<reference evidence="3 4" key="1">
    <citation type="submission" date="2020-04" db="EMBL/GenBank/DDBJ databases">
        <authorList>
            <person name="De Canck E."/>
        </authorList>
    </citation>
    <scope>NUCLEOTIDE SEQUENCE [LARGE SCALE GENOMIC DNA]</scope>
    <source>
        <strain evidence="3 4">LMG 29660</strain>
    </source>
</reference>
<evidence type="ECO:0000313" key="4">
    <source>
        <dbReference type="Proteomes" id="UP000494135"/>
    </source>
</evidence>
<evidence type="ECO:0000259" key="2">
    <source>
        <dbReference type="Pfam" id="PF07883"/>
    </source>
</evidence>
<dbReference type="Proteomes" id="UP000494135">
    <property type="component" value="Unassembled WGS sequence"/>
</dbReference>
<dbReference type="Gene3D" id="3.40.630.10">
    <property type="entry name" value="Zn peptidases"/>
    <property type="match status" value="1"/>
</dbReference>
<keyword evidence="1" id="KW-0479">Metal-binding</keyword>